<evidence type="ECO:0000256" key="2">
    <source>
        <dbReference type="ARBA" id="ARBA00022679"/>
    </source>
</evidence>
<feature type="domain" description="Deacetylase sirtuin-type" evidence="5">
    <location>
        <begin position="7"/>
        <end position="283"/>
    </location>
</feature>
<dbReference type="InterPro" id="IPR029035">
    <property type="entry name" value="DHS-like_NAD/FAD-binding_dom"/>
</dbReference>
<gene>
    <name evidence="6" type="ORF">GCM10009768_28450</name>
</gene>
<evidence type="ECO:0000313" key="6">
    <source>
        <dbReference type="EMBL" id="GAA1797808.1"/>
    </source>
</evidence>
<dbReference type="EC" id="2.3.1.286" evidence="1"/>
<dbReference type="PANTHER" id="PTHR11085:SF10">
    <property type="entry name" value="NAD-DEPENDENT PROTEIN DEACYLASE SIRTUIN-5, MITOCHONDRIAL-RELATED"/>
    <property type="match status" value="1"/>
</dbReference>
<proteinExistence type="predicted"/>
<keyword evidence="7" id="KW-1185">Reference proteome</keyword>
<dbReference type="PANTHER" id="PTHR11085">
    <property type="entry name" value="NAD-DEPENDENT PROTEIN DEACYLASE SIRTUIN-5, MITOCHONDRIAL-RELATED"/>
    <property type="match status" value="1"/>
</dbReference>
<dbReference type="PROSITE" id="PS50305">
    <property type="entry name" value="SIRTUIN"/>
    <property type="match status" value="1"/>
</dbReference>
<sequence>MTVWFTPSSDPADARLALDALASVFADGPVLLLTGAGISTDSGIPDYRGPDSPPRNPMRIDQYLHDESYRRRFWAGARVGFDALHVEPNAGHRAAAALETSGMLTGIATQNVDGLHQRAGARRVVELHGSGATIRCVEHGHRWSRAEVLTWFDTANPGFAEANAGARIAPDGDAEVEGVAGVVVPVCPACGGMLRPDVVYFGEHVPREVFAAAETLLSDAAGLLIAGSSLAVNTGVRLVHRATRRELPIGVINRGPTAADARASVRIEGGVSETLSGLAARLL</sequence>
<evidence type="ECO:0000259" key="5">
    <source>
        <dbReference type="PROSITE" id="PS50305"/>
    </source>
</evidence>
<dbReference type="Gene3D" id="3.40.50.1220">
    <property type="entry name" value="TPP-binding domain"/>
    <property type="match status" value="1"/>
</dbReference>
<dbReference type="Proteomes" id="UP001500851">
    <property type="component" value="Unassembled WGS sequence"/>
</dbReference>
<accession>A0ABN2LRR1</accession>
<dbReference type="InterPro" id="IPR050134">
    <property type="entry name" value="NAD-dep_sirtuin_deacylases"/>
</dbReference>
<comment type="caution">
    <text evidence="4">Lacks conserved residue(s) required for the propagation of feature annotation.</text>
</comment>
<name>A0ABN2LRR1_9MICO</name>
<dbReference type="Gene3D" id="3.30.1600.10">
    <property type="entry name" value="SIR2/SIRT2 'Small Domain"/>
    <property type="match status" value="1"/>
</dbReference>
<organism evidence="6 7">
    <name type="scientific">Leucobacter iarius</name>
    <dbReference type="NCBI Taxonomy" id="333963"/>
    <lineage>
        <taxon>Bacteria</taxon>
        <taxon>Bacillati</taxon>
        <taxon>Actinomycetota</taxon>
        <taxon>Actinomycetes</taxon>
        <taxon>Micrococcales</taxon>
        <taxon>Microbacteriaceae</taxon>
        <taxon>Leucobacter</taxon>
    </lineage>
</organism>
<dbReference type="Pfam" id="PF02146">
    <property type="entry name" value="SIR2"/>
    <property type="match status" value="1"/>
</dbReference>
<dbReference type="InterPro" id="IPR026590">
    <property type="entry name" value="Ssirtuin_cat_dom"/>
</dbReference>
<evidence type="ECO:0000256" key="4">
    <source>
        <dbReference type="PROSITE-ProRule" id="PRU00236"/>
    </source>
</evidence>
<dbReference type="InterPro" id="IPR026591">
    <property type="entry name" value="Sirtuin_cat_small_dom_sf"/>
</dbReference>
<keyword evidence="3" id="KW-0520">NAD</keyword>
<evidence type="ECO:0000256" key="3">
    <source>
        <dbReference type="ARBA" id="ARBA00023027"/>
    </source>
</evidence>
<reference evidence="6 7" key="1">
    <citation type="journal article" date="2019" name="Int. J. Syst. Evol. Microbiol.">
        <title>The Global Catalogue of Microorganisms (GCM) 10K type strain sequencing project: providing services to taxonomists for standard genome sequencing and annotation.</title>
        <authorList>
            <consortium name="The Broad Institute Genomics Platform"/>
            <consortium name="The Broad Institute Genome Sequencing Center for Infectious Disease"/>
            <person name="Wu L."/>
            <person name="Ma J."/>
        </authorList>
    </citation>
    <scope>NUCLEOTIDE SEQUENCE [LARGE SCALE GENOMIC DNA]</scope>
    <source>
        <strain evidence="6 7">JCM 14736</strain>
    </source>
</reference>
<evidence type="ECO:0000313" key="7">
    <source>
        <dbReference type="Proteomes" id="UP001500851"/>
    </source>
</evidence>
<dbReference type="InterPro" id="IPR003000">
    <property type="entry name" value="Sirtuin"/>
</dbReference>
<dbReference type="SUPFAM" id="SSF52467">
    <property type="entry name" value="DHS-like NAD/FAD-binding domain"/>
    <property type="match status" value="1"/>
</dbReference>
<comment type="caution">
    <text evidence="6">The sequence shown here is derived from an EMBL/GenBank/DDBJ whole genome shotgun (WGS) entry which is preliminary data.</text>
</comment>
<evidence type="ECO:0000256" key="1">
    <source>
        <dbReference type="ARBA" id="ARBA00012928"/>
    </source>
</evidence>
<dbReference type="RefSeq" id="WP_344033276.1">
    <property type="nucleotide sequence ID" value="NZ_BAAAOB010000004.1"/>
</dbReference>
<protein>
    <recommendedName>
        <fullName evidence="1">protein acetyllysine N-acetyltransferase</fullName>
        <ecNumber evidence="1">2.3.1.286</ecNumber>
    </recommendedName>
</protein>
<dbReference type="EMBL" id="BAAAOB010000004">
    <property type="protein sequence ID" value="GAA1797808.1"/>
    <property type="molecule type" value="Genomic_DNA"/>
</dbReference>
<keyword evidence="2" id="KW-0808">Transferase</keyword>